<dbReference type="AlphaFoldDB" id="A0A645IHK4"/>
<accession>A0A645IHK4</accession>
<sequence>MVAAQQAKTQGTVSYQGHPMIVGILAVLRDRAVPEKRAGNLQDRDRKVFQFPKIGDRDVAGSYLPDQSFLDERAGGTHEGFQCKPAARPVEIENIQVIGLEAAKALLNIDADQLRLFGHELGGQLYLIPGLYDGGKQLFTESVPI</sequence>
<organism evidence="1">
    <name type="scientific">bioreactor metagenome</name>
    <dbReference type="NCBI Taxonomy" id="1076179"/>
    <lineage>
        <taxon>unclassified sequences</taxon>
        <taxon>metagenomes</taxon>
        <taxon>ecological metagenomes</taxon>
    </lineage>
</organism>
<comment type="caution">
    <text evidence="1">The sequence shown here is derived from an EMBL/GenBank/DDBJ whole genome shotgun (WGS) entry which is preliminary data.</text>
</comment>
<name>A0A645IHK4_9ZZZZ</name>
<protein>
    <submittedName>
        <fullName evidence="1">Uncharacterized protein</fullName>
    </submittedName>
</protein>
<gene>
    <name evidence="1" type="ORF">SDC9_198398</name>
</gene>
<reference evidence="1" key="1">
    <citation type="submission" date="2019-08" db="EMBL/GenBank/DDBJ databases">
        <authorList>
            <person name="Kucharzyk K."/>
            <person name="Murdoch R.W."/>
            <person name="Higgins S."/>
            <person name="Loffler F."/>
        </authorList>
    </citation>
    <scope>NUCLEOTIDE SEQUENCE</scope>
</reference>
<evidence type="ECO:0000313" key="1">
    <source>
        <dbReference type="EMBL" id="MPN50765.1"/>
    </source>
</evidence>
<proteinExistence type="predicted"/>
<dbReference type="EMBL" id="VSSQ01115229">
    <property type="protein sequence ID" value="MPN50765.1"/>
    <property type="molecule type" value="Genomic_DNA"/>
</dbReference>